<feature type="domain" description="MoaB/Mog" evidence="2">
    <location>
        <begin position="4"/>
        <end position="171"/>
    </location>
</feature>
<dbReference type="Gene3D" id="3.90.950.20">
    <property type="entry name" value="CinA-like"/>
    <property type="match status" value="1"/>
</dbReference>
<dbReference type="SMART" id="SM00852">
    <property type="entry name" value="MoCF_biosynth"/>
    <property type="match status" value="1"/>
</dbReference>
<keyword evidence="4" id="KW-1185">Reference proteome</keyword>
<dbReference type="EMBL" id="SRJC01000001">
    <property type="protein sequence ID" value="TGB04736.1"/>
    <property type="molecule type" value="Genomic_DNA"/>
</dbReference>
<dbReference type="Gene3D" id="3.30.70.2860">
    <property type="match status" value="1"/>
</dbReference>
<name>A0A4Z0H6D8_9BACI</name>
<dbReference type="InterPro" id="IPR001453">
    <property type="entry name" value="MoaB/Mog_dom"/>
</dbReference>
<proteinExistence type="inferred from homology"/>
<dbReference type="NCBIfam" id="TIGR00199">
    <property type="entry name" value="PncC_domain"/>
    <property type="match status" value="1"/>
</dbReference>
<reference evidence="3 4" key="1">
    <citation type="journal article" date="2003" name="Int. J. Syst. Evol. Microbiol.">
        <title>Halobacillus salinus sp. nov., isolated from a salt lake on the coast of the East Sea in Korea.</title>
        <authorList>
            <person name="Yoon J.H."/>
            <person name="Kang K.H."/>
            <person name="Park Y.H."/>
        </authorList>
    </citation>
    <scope>NUCLEOTIDE SEQUENCE [LARGE SCALE GENOMIC DNA]</scope>
    <source>
        <strain evidence="3 4">HSL-3</strain>
    </source>
</reference>
<dbReference type="InterPro" id="IPR008135">
    <property type="entry name" value="Competence-induced_CinA"/>
</dbReference>
<dbReference type="NCBIfam" id="TIGR00200">
    <property type="entry name" value="cinA_nterm"/>
    <property type="match status" value="1"/>
</dbReference>
<dbReference type="Pfam" id="PF00994">
    <property type="entry name" value="MoCF_biosynth"/>
    <property type="match status" value="1"/>
</dbReference>
<dbReference type="Pfam" id="PF02464">
    <property type="entry name" value="CinA"/>
    <property type="match status" value="1"/>
</dbReference>
<evidence type="ECO:0000256" key="1">
    <source>
        <dbReference type="HAMAP-Rule" id="MF_00226"/>
    </source>
</evidence>
<organism evidence="3 4">
    <name type="scientific">Halobacillus salinus</name>
    <dbReference type="NCBI Taxonomy" id="192814"/>
    <lineage>
        <taxon>Bacteria</taxon>
        <taxon>Bacillati</taxon>
        <taxon>Bacillota</taxon>
        <taxon>Bacilli</taxon>
        <taxon>Bacillales</taxon>
        <taxon>Bacillaceae</taxon>
        <taxon>Halobacillus</taxon>
    </lineage>
</organism>
<dbReference type="AlphaFoldDB" id="A0A4Z0H6D8"/>
<protein>
    <recommendedName>
        <fullName evidence="1">Putative competence-damage inducible protein</fullName>
    </recommendedName>
</protein>
<comment type="caution">
    <text evidence="3">The sequence shown here is derived from an EMBL/GenBank/DDBJ whole genome shotgun (WGS) entry which is preliminary data.</text>
</comment>
<dbReference type="InterPro" id="IPR036653">
    <property type="entry name" value="CinA-like_C"/>
</dbReference>
<dbReference type="HAMAP" id="MF_00226_B">
    <property type="entry name" value="CinA_B"/>
    <property type="match status" value="1"/>
</dbReference>
<dbReference type="STRING" id="192814.GCA_900166575_01762"/>
<dbReference type="Proteomes" id="UP000297982">
    <property type="component" value="Unassembled WGS sequence"/>
</dbReference>
<evidence type="ECO:0000313" key="4">
    <source>
        <dbReference type="Proteomes" id="UP000297982"/>
    </source>
</evidence>
<dbReference type="NCBIfam" id="TIGR00177">
    <property type="entry name" value="molyb_syn"/>
    <property type="match status" value="1"/>
</dbReference>
<comment type="similarity">
    <text evidence="1">Belongs to the CinA family.</text>
</comment>
<dbReference type="SUPFAM" id="SSF142433">
    <property type="entry name" value="CinA-like"/>
    <property type="match status" value="1"/>
</dbReference>
<gene>
    <name evidence="1" type="primary">cinA</name>
    <name evidence="3" type="ORF">E4663_07025</name>
</gene>
<dbReference type="PIRSF" id="PIRSF006728">
    <property type="entry name" value="CinA"/>
    <property type="match status" value="1"/>
</dbReference>
<dbReference type="InterPro" id="IPR050101">
    <property type="entry name" value="CinA"/>
</dbReference>
<dbReference type="PANTHER" id="PTHR13939:SF0">
    <property type="entry name" value="NMN AMIDOHYDROLASE-LIKE PROTEIN YFAY"/>
    <property type="match status" value="1"/>
</dbReference>
<dbReference type="RefSeq" id="WP_135327084.1">
    <property type="nucleotide sequence ID" value="NZ_SRJC01000001.1"/>
</dbReference>
<dbReference type="InterPro" id="IPR008136">
    <property type="entry name" value="CinA_C"/>
</dbReference>
<dbReference type="CDD" id="cd00885">
    <property type="entry name" value="cinA"/>
    <property type="match status" value="1"/>
</dbReference>
<dbReference type="InterPro" id="IPR041424">
    <property type="entry name" value="CinA_KH"/>
</dbReference>
<dbReference type="PANTHER" id="PTHR13939">
    <property type="entry name" value="NICOTINAMIDE-NUCLEOTIDE AMIDOHYDROLASE PNCC"/>
    <property type="match status" value="1"/>
</dbReference>
<dbReference type="Pfam" id="PF18146">
    <property type="entry name" value="CinA_KH"/>
    <property type="match status" value="1"/>
</dbReference>
<dbReference type="Gene3D" id="3.40.980.10">
    <property type="entry name" value="MoaB/Mog-like domain"/>
    <property type="match status" value="1"/>
</dbReference>
<evidence type="ECO:0000259" key="2">
    <source>
        <dbReference type="SMART" id="SM00852"/>
    </source>
</evidence>
<dbReference type="NCBIfam" id="NF001813">
    <property type="entry name" value="PRK00549.1"/>
    <property type="match status" value="1"/>
</dbReference>
<sequence length="412" mass="45649">MKTEMIAVGTELLLGQIVNTNAQWISKQLATLGMPIYHQSVVGDNYDRVFQTFEAAHNRSDVIIVTGGLGPTEDDMTRDAAKPLIGQDLVIHQPSLSNVENYYKKNKRTMTDNNRKQALVFEQAQVLLNNEGMAPGQIVEVDGRIWVFLPGVPQEMKMLMNEHVLPYFKETFQLKSEIMSEMMRFIGIGESSLEEEVSDLIRSQTNPTIAPLAGDGEVGLRITATGETDKDASDKIAKMKEQILTRVGKYYYGSDDTTIEETVRDLLKEKNMTVGSAESLTGGLFAERMISLPGASSVCQGSLVAYTPFTKEMIIEVPKFIIKEFGTISYECAEVMALNAQSLLYADVAISFTGVAGPEASEGKEPGTVFIGLQIGERKPVVHECHFDGGRDKIRMRAVKKGYELIYHNLKK</sequence>
<accession>A0A4Z0H6D8</accession>
<evidence type="ECO:0000313" key="3">
    <source>
        <dbReference type="EMBL" id="TGB04736.1"/>
    </source>
</evidence>
<dbReference type="InterPro" id="IPR036425">
    <property type="entry name" value="MoaB/Mog-like_dom_sf"/>
</dbReference>
<dbReference type="SUPFAM" id="SSF53218">
    <property type="entry name" value="Molybdenum cofactor biosynthesis proteins"/>
    <property type="match status" value="1"/>
</dbReference>